<dbReference type="KEGG" id="nso:NIASO_08650"/>
<dbReference type="Proteomes" id="UP000003586">
    <property type="component" value="Chromosome"/>
</dbReference>
<dbReference type="SUPFAM" id="SSF101874">
    <property type="entry name" value="YceI-like"/>
    <property type="match status" value="1"/>
</dbReference>
<dbReference type="AlphaFoldDB" id="W0EWS8"/>
<feature type="domain" description="Lipid/polyisoprenoid-binding YceI-like" evidence="1">
    <location>
        <begin position="1"/>
        <end position="136"/>
    </location>
</feature>
<dbReference type="EMBL" id="CP007035">
    <property type="protein sequence ID" value="AHF15212.1"/>
    <property type="molecule type" value="Genomic_DNA"/>
</dbReference>
<dbReference type="PANTHER" id="PTHR34406">
    <property type="entry name" value="PROTEIN YCEI"/>
    <property type="match status" value="1"/>
</dbReference>
<dbReference type="SMART" id="SM00867">
    <property type="entry name" value="YceI"/>
    <property type="match status" value="1"/>
</dbReference>
<proteinExistence type="predicted"/>
<keyword evidence="3" id="KW-1185">Reference proteome</keyword>
<dbReference type="PANTHER" id="PTHR34406:SF1">
    <property type="entry name" value="PROTEIN YCEI"/>
    <property type="match status" value="1"/>
</dbReference>
<evidence type="ECO:0000313" key="2">
    <source>
        <dbReference type="EMBL" id="AHF15212.1"/>
    </source>
</evidence>
<dbReference type="Pfam" id="PF04264">
    <property type="entry name" value="YceI"/>
    <property type="match status" value="1"/>
</dbReference>
<dbReference type="eggNOG" id="COG2353">
    <property type="taxonomic scope" value="Bacteria"/>
</dbReference>
<gene>
    <name evidence="2" type="ORF">NIASO_08650</name>
</gene>
<dbReference type="InterPro" id="IPR007372">
    <property type="entry name" value="Lipid/polyisoprenoid-bd_YceI"/>
</dbReference>
<dbReference type="STRING" id="929713.NIASO_08650"/>
<protein>
    <recommendedName>
        <fullName evidence="1">Lipid/polyisoprenoid-binding YceI-like domain-containing protein</fullName>
    </recommendedName>
</protein>
<evidence type="ECO:0000313" key="3">
    <source>
        <dbReference type="Proteomes" id="UP000003586"/>
    </source>
</evidence>
<organism evidence="2 3">
    <name type="scientific">Niabella soli DSM 19437</name>
    <dbReference type="NCBI Taxonomy" id="929713"/>
    <lineage>
        <taxon>Bacteria</taxon>
        <taxon>Pseudomonadati</taxon>
        <taxon>Bacteroidota</taxon>
        <taxon>Chitinophagia</taxon>
        <taxon>Chitinophagales</taxon>
        <taxon>Chitinophagaceae</taxon>
        <taxon>Niabella</taxon>
    </lineage>
</organism>
<name>W0EWS8_9BACT</name>
<dbReference type="Gene3D" id="2.40.128.110">
    <property type="entry name" value="Lipid/polyisoprenoid-binding, YceI-like"/>
    <property type="match status" value="1"/>
</dbReference>
<evidence type="ECO:0000259" key="1">
    <source>
        <dbReference type="SMART" id="SM00867"/>
    </source>
</evidence>
<reference evidence="2 3" key="1">
    <citation type="submission" date="2013-12" db="EMBL/GenBank/DDBJ databases">
        <authorList>
            <consortium name="DOE Joint Genome Institute"/>
            <person name="Eisen J."/>
            <person name="Huntemann M."/>
            <person name="Han J."/>
            <person name="Chen A."/>
            <person name="Kyrpides N."/>
            <person name="Mavromatis K."/>
            <person name="Markowitz V."/>
            <person name="Palaniappan K."/>
            <person name="Ivanova N."/>
            <person name="Schaumberg A."/>
            <person name="Pati A."/>
            <person name="Liolios K."/>
            <person name="Nordberg H.P."/>
            <person name="Cantor M.N."/>
            <person name="Hua S.X."/>
            <person name="Woyke T."/>
        </authorList>
    </citation>
    <scope>NUCLEOTIDE SEQUENCE [LARGE SCALE GENOMIC DNA]</scope>
    <source>
        <strain evidence="3">DSM 19437</strain>
    </source>
</reference>
<accession>W0EWS8</accession>
<sequence length="136" mass="14922">MNGTFSGLKGTITINKTTPDKSNFDVTVEVATIKTGIDKRDAHLKTSDFFDAAKYPQIRLQSKRILPKSGDTYYAEAILTMHGISKEIKFDFIAKPVSGGYRLTGGFPLIRQDYKIGGSSMTLSDKVNIVLTVVAK</sequence>
<dbReference type="HOGENOM" id="CLU_071003_1_2_10"/>
<dbReference type="InterPro" id="IPR036761">
    <property type="entry name" value="TTHA0802/YceI-like_sf"/>
</dbReference>